<gene>
    <name evidence="2" type="ORF">H9702_06935</name>
</gene>
<evidence type="ECO:0000313" key="3">
    <source>
        <dbReference type="Proteomes" id="UP000823896"/>
    </source>
</evidence>
<dbReference type="PANTHER" id="PTHR10285">
    <property type="entry name" value="URIDINE KINASE"/>
    <property type="match status" value="1"/>
</dbReference>
<dbReference type="NCBIfam" id="NF006745">
    <property type="entry name" value="PRK09270.1-4"/>
    <property type="match status" value="1"/>
</dbReference>
<keyword evidence="2" id="KW-0808">Transferase</keyword>
<accession>A0A9D2NQV8</accession>
<dbReference type="EMBL" id="DWWM01000044">
    <property type="protein sequence ID" value="HJC36850.1"/>
    <property type="molecule type" value="Genomic_DNA"/>
</dbReference>
<organism evidence="2 3">
    <name type="scientific">Candidatus Merdibacter merdavium</name>
    <dbReference type="NCBI Taxonomy" id="2838692"/>
    <lineage>
        <taxon>Bacteria</taxon>
        <taxon>Bacillati</taxon>
        <taxon>Bacillota</taxon>
        <taxon>Erysipelotrichia</taxon>
        <taxon>Erysipelotrichales</taxon>
        <taxon>Erysipelotrichaceae</taxon>
        <taxon>Merdibacter</taxon>
    </lineage>
</organism>
<proteinExistence type="predicted"/>
<evidence type="ECO:0000259" key="1">
    <source>
        <dbReference type="Pfam" id="PF00485"/>
    </source>
</evidence>
<dbReference type="InterPro" id="IPR027417">
    <property type="entry name" value="P-loop_NTPase"/>
</dbReference>
<dbReference type="Proteomes" id="UP000823896">
    <property type="component" value="Unassembled WGS sequence"/>
</dbReference>
<protein>
    <submittedName>
        <fullName evidence="2">Nucleoside/nucleotide kinase family protein</fullName>
    </submittedName>
</protein>
<dbReference type="SUPFAM" id="SSF52540">
    <property type="entry name" value="P-loop containing nucleoside triphosphate hydrolases"/>
    <property type="match status" value="1"/>
</dbReference>
<sequence>MSSYVFDINGLRVQATYGDRFVRERVRPLLRRWQEKQREGERLIIFLAAPPAAGKSTLAALFEHEAKMIGIPFQALGMDGFHHRQSYIETHTVMREGRHVLMKQVKGCPESFDFARLHAFVRRLRHEETMMWPWYDRQLHDVRDDWIKVTAPLVMIEGNYLLLDEEPWRSLRPLCDASLFLVADMSQLQERLVERKIRGGMMPHEALAFASGSDMQNAQRVLAHRLPADETIAQAEIEAR</sequence>
<dbReference type="GO" id="GO:0005524">
    <property type="term" value="F:ATP binding"/>
    <property type="evidence" value="ECO:0007669"/>
    <property type="project" value="InterPro"/>
</dbReference>
<reference evidence="2" key="2">
    <citation type="submission" date="2021-04" db="EMBL/GenBank/DDBJ databases">
        <authorList>
            <person name="Gilroy R."/>
        </authorList>
    </citation>
    <scope>NUCLEOTIDE SEQUENCE</scope>
    <source>
        <strain evidence="2">CHK187-11901</strain>
    </source>
</reference>
<reference evidence="2" key="1">
    <citation type="journal article" date="2021" name="PeerJ">
        <title>Extensive microbial diversity within the chicken gut microbiome revealed by metagenomics and culture.</title>
        <authorList>
            <person name="Gilroy R."/>
            <person name="Ravi A."/>
            <person name="Getino M."/>
            <person name="Pursley I."/>
            <person name="Horton D.L."/>
            <person name="Alikhan N.F."/>
            <person name="Baker D."/>
            <person name="Gharbi K."/>
            <person name="Hall N."/>
            <person name="Watson M."/>
            <person name="Adriaenssens E.M."/>
            <person name="Foster-Nyarko E."/>
            <person name="Jarju S."/>
            <person name="Secka A."/>
            <person name="Antonio M."/>
            <person name="Oren A."/>
            <person name="Chaudhuri R.R."/>
            <person name="La Ragione R."/>
            <person name="Hildebrand F."/>
            <person name="Pallen M.J."/>
        </authorList>
    </citation>
    <scope>NUCLEOTIDE SEQUENCE</scope>
    <source>
        <strain evidence="2">CHK187-11901</strain>
    </source>
</reference>
<feature type="domain" description="Phosphoribulokinase/uridine kinase" evidence="1">
    <location>
        <begin position="44"/>
        <end position="185"/>
    </location>
</feature>
<dbReference type="InterPro" id="IPR006083">
    <property type="entry name" value="PRK/URK"/>
</dbReference>
<dbReference type="Pfam" id="PF00485">
    <property type="entry name" value="PRK"/>
    <property type="match status" value="1"/>
</dbReference>
<keyword evidence="2" id="KW-0418">Kinase</keyword>
<dbReference type="GO" id="GO:0016301">
    <property type="term" value="F:kinase activity"/>
    <property type="evidence" value="ECO:0007669"/>
    <property type="project" value="UniProtKB-KW"/>
</dbReference>
<comment type="caution">
    <text evidence="2">The sequence shown here is derived from an EMBL/GenBank/DDBJ whole genome shotgun (WGS) entry which is preliminary data.</text>
</comment>
<evidence type="ECO:0000313" key="2">
    <source>
        <dbReference type="EMBL" id="HJC36850.1"/>
    </source>
</evidence>
<dbReference type="Gene3D" id="3.40.50.300">
    <property type="entry name" value="P-loop containing nucleotide triphosphate hydrolases"/>
    <property type="match status" value="1"/>
</dbReference>
<dbReference type="AlphaFoldDB" id="A0A9D2NQV8"/>
<name>A0A9D2NQV8_9FIRM</name>